<dbReference type="GO" id="GO:0003677">
    <property type="term" value="F:DNA binding"/>
    <property type="evidence" value="ECO:0007669"/>
    <property type="project" value="InterPro"/>
</dbReference>
<organism evidence="2 3">
    <name type="scientific">Tamaricihabitans halophyticus</name>
    <dbReference type="NCBI Taxonomy" id="1262583"/>
    <lineage>
        <taxon>Bacteria</taxon>
        <taxon>Bacillati</taxon>
        <taxon>Actinomycetota</taxon>
        <taxon>Actinomycetes</taxon>
        <taxon>Pseudonocardiales</taxon>
        <taxon>Pseudonocardiaceae</taxon>
        <taxon>Tamaricihabitans</taxon>
    </lineage>
</organism>
<dbReference type="InterPro" id="IPR010982">
    <property type="entry name" value="Lambda_DNA-bd_dom_sf"/>
</dbReference>
<feature type="domain" description="HTH cro/C1-type" evidence="1">
    <location>
        <begin position="19"/>
        <end position="72"/>
    </location>
</feature>
<protein>
    <submittedName>
        <fullName evidence="2">Helix-turn-helix protein</fullName>
    </submittedName>
</protein>
<evidence type="ECO:0000313" key="2">
    <source>
        <dbReference type="EMBL" id="TCP53600.1"/>
    </source>
</evidence>
<keyword evidence="3" id="KW-1185">Reference proteome</keyword>
<sequence>MTQSRPPLRRIILVKTLCRMREAAGLSLEEVADRLESFSRAKLSRIEQARSAVSGDDTYALCQVYGADEATTGTLVQLARKAKQRGWWHLYKEVLGRAVDAFELEEDAVEIHEFGVDVLPGLLQTEDYARAVIRHADPTAADEIIDQRVAARIQRQKRFIERQIRLWAIVDQAALARPIGGRSAMITQLEYLSEVAQDVPHASIQILPTNISGHAALGAPYFLLTLADGSKYPYLDTLTGGAYLDDPDEVAVYETAWSRLAAMAVDFEKSAMMVRDAIQEHRSQ</sequence>
<proteinExistence type="predicted"/>
<dbReference type="PROSITE" id="PS50943">
    <property type="entry name" value="HTH_CROC1"/>
    <property type="match status" value="1"/>
</dbReference>
<dbReference type="InterPro" id="IPR001387">
    <property type="entry name" value="Cro/C1-type_HTH"/>
</dbReference>
<dbReference type="InterPro" id="IPR043917">
    <property type="entry name" value="DUF5753"/>
</dbReference>
<dbReference type="AlphaFoldDB" id="A0A4R2QUF7"/>
<name>A0A4R2QUF7_9PSEU</name>
<dbReference type="SMART" id="SM00530">
    <property type="entry name" value="HTH_XRE"/>
    <property type="match status" value="1"/>
</dbReference>
<dbReference type="EMBL" id="SLXQ01000004">
    <property type="protein sequence ID" value="TCP53600.1"/>
    <property type="molecule type" value="Genomic_DNA"/>
</dbReference>
<evidence type="ECO:0000313" key="3">
    <source>
        <dbReference type="Proteomes" id="UP000294911"/>
    </source>
</evidence>
<dbReference type="RefSeq" id="WP_165912945.1">
    <property type="nucleotide sequence ID" value="NZ_SLXQ01000004.1"/>
</dbReference>
<evidence type="ECO:0000259" key="1">
    <source>
        <dbReference type="PROSITE" id="PS50943"/>
    </source>
</evidence>
<comment type="caution">
    <text evidence="2">The sequence shown here is derived from an EMBL/GenBank/DDBJ whole genome shotgun (WGS) entry which is preliminary data.</text>
</comment>
<dbReference type="SUPFAM" id="SSF47413">
    <property type="entry name" value="lambda repressor-like DNA-binding domains"/>
    <property type="match status" value="1"/>
</dbReference>
<dbReference type="CDD" id="cd00093">
    <property type="entry name" value="HTH_XRE"/>
    <property type="match status" value="1"/>
</dbReference>
<gene>
    <name evidence="2" type="ORF">EV191_104167</name>
</gene>
<dbReference type="Pfam" id="PF19054">
    <property type="entry name" value="DUF5753"/>
    <property type="match status" value="1"/>
</dbReference>
<reference evidence="2 3" key="1">
    <citation type="submission" date="2019-03" db="EMBL/GenBank/DDBJ databases">
        <title>Genomic Encyclopedia of Type Strains, Phase IV (KMG-IV): sequencing the most valuable type-strain genomes for metagenomic binning, comparative biology and taxonomic classification.</title>
        <authorList>
            <person name="Goeker M."/>
        </authorList>
    </citation>
    <scope>NUCLEOTIDE SEQUENCE [LARGE SCALE GENOMIC DNA]</scope>
    <source>
        <strain evidence="2 3">DSM 45765</strain>
    </source>
</reference>
<dbReference type="Pfam" id="PF13560">
    <property type="entry name" value="HTH_31"/>
    <property type="match status" value="1"/>
</dbReference>
<accession>A0A4R2QUF7</accession>
<dbReference type="Proteomes" id="UP000294911">
    <property type="component" value="Unassembled WGS sequence"/>
</dbReference>
<dbReference type="Gene3D" id="1.10.260.40">
    <property type="entry name" value="lambda repressor-like DNA-binding domains"/>
    <property type="match status" value="1"/>
</dbReference>